<comment type="subcellular location">
    <subcellularLocation>
        <location evidence="1">Membrane</location>
        <topology evidence="1">Multi-pass membrane protein</topology>
    </subcellularLocation>
</comment>
<keyword evidence="4 5" id="KW-0472">Membrane</keyword>
<evidence type="ECO:0000256" key="2">
    <source>
        <dbReference type="ARBA" id="ARBA00022692"/>
    </source>
</evidence>
<dbReference type="Gene3D" id="1.10.3730.20">
    <property type="match status" value="1"/>
</dbReference>
<dbReference type="GO" id="GO:0016020">
    <property type="term" value="C:membrane"/>
    <property type="evidence" value="ECO:0007669"/>
    <property type="project" value="UniProtKB-SubCell"/>
</dbReference>
<evidence type="ECO:0000256" key="1">
    <source>
        <dbReference type="ARBA" id="ARBA00004141"/>
    </source>
</evidence>
<evidence type="ECO:0000256" key="3">
    <source>
        <dbReference type="ARBA" id="ARBA00022989"/>
    </source>
</evidence>
<feature type="transmembrane region" description="Helical" evidence="5">
    <location>
        <begin position="153"/>
        <end position="171"/>
    </location>
</feature>
<evidence type="ECO:0000259" key="6">
    <source>
        <dbReference type="Pfam" id="PF00892"/>
    </source>
</evidence>
<reference evidence="7 8" key="1">
    <citation type="submission" date="2017-08" db="EMBL/GenBank/DDBJ databases">
        <title>Infants hospitalized years apart are colonized by the same room-sourced microbial strains.</title>
        <authorList>
            <person name="Brooks B."/>
            <person name="Olm M.R."/>
            <person name="Firek B.A."/>
            <person name="Baker R."/>
            <person name="Thomas B.C."/>
            <person name="Morowitz M.J."/>
            <person name="Banfield J.F."/>
        </authorList>
    </citation>
    <scope>NUCLEOTIDE SEQUENCE [LARGE SCALE GENOMIC DNA]</scope>
    <source>
        <strain evidence="7">S2_005_002_R2_29</strain>
    </source>
</reference>
<feature type="transmembrane region" description="Helical" evidence="5">
    <location>
        <begin position="267"/>
        <end position="284"/>
    </location>
</feature>
<name>A0A2W5MWX9_9BACT</name>
<gene>
    <name evidence="7" type="ORF">DI551_07720</name>
</gene>
<dbReference type="Proteomes" id="UP000249417">
    <property type="component" value="Unassembled WGS sequence"/>
</dbReference>
<dbReference type="InterPro" id="IPR037185">
    <property type="entry name" value="EmrE-like"/>
</dbReference>
<dbReference type="PANTHER" id="PTHR22911">
    <property type="entry name" value="ACYL-MALONYL CONDENSING ENZYME-RELATED"/>
    <property type="match status" value="1"/>
</dbReference>
<feature type="domain" description="EamA" evidence="6">
    <location>
        <begin position="12"/>
        <end position="143"/>
    </location>
</feature>
<evidence type="ECO:0000256" key="4">
    <source>
        <dbReference type="ARBA" id="ARBA00023136"/>
    </source>
</evidence>
<protein>
    <recommendedName>
        <fullName evidence="6">EamA domain-containing protein</fullName>
    </recommendedName>
</protein>
<feature type="transmembrane region" description="Helical" evidence="5">
    <location>
        <begin position="213"/>
        <end position="230"/>
    </location>
</feature>
<comment type="caution">
    <text evidence="7">The sequence shown here is derived from an EMBL/GenBank/DDBJ whole genome shotgun (WGS) entry which is preliminary data.</text>
</comment>
<evidence type="ECO:0000313" key="7">
    <source>
        <dbReference type="EMBL" id="PZQ45304.1"/>
    </source>
</evidence>
<dbReference type="InterPro" id="IPR000620">
    <property type="entry name" value="EamA_dom"/>
</dbReference>
<keyword evidence="2 5" id="KW-0812">Transmembrane</keyword>
<feature type="transmembrane region" description="Helical" evidence="5">
    <location>
        <begin position="75"/>
        <end position="96"/>
    </location>
</feature>
<dbReference type="AlphaFoldDB" id="A0A2W5MWX9"/>
<proteinExistence type="predicted"/>
<organism evidence="7 8">
    <name type="scientific">Micavibrio aeruginosavorus</name>
    <dbReference type="NCBI Taxonomy" id="349221"/>
    <lineage>
        <taxon>Bacteria</taxon>
        <taxon>Pseudomonadati</taxon>
        <taxon>Bdellovibrionota</taxon>
        <taxon>Bdellovibrionia</taxon>
        <taxon>Bdellovibrionales</taxon>
        <taxon>Pseudobdellovibrionaceae</taxon>
        <taxon>Micavibrio</taxon>
    </lineage>
</organism>
<accession>A0A2W5MWX9</accession>
<dbReference type="SUPFAM" id="SSF103481">
    <property type="entry name" value="Multidrug resistance efflux transporter EmrE"/>
    <property type="match status" value="2"/>
</dbReference>
<sequence>MNSIAKKNVRAMALAAIGFSLYSCGDVFVKNAVMQYHPEQVALWVNLCWLPLLLIFSSKVGGLKNTLKSRNIKWHLLRALCGMIVFYTMMLGFAQLGMAKSYTLIFSAPFIATIFSIYVFGEKIRIHRWAAIAAGFFGVLVVLRPGFIPLEGAALGIVAAAFFYAASSIIVRKIGEKEPLLAFSFFGVLANLAVFGSLAILNDRPLLPDTGHLWFFPLAALFHVFGNFTANRAFSSGETSTVAPFQYIQLLWGVLFGYLVFGNIIDFWTALGGAIIVGSGIYMIHREHVRHREMTHGVVASGAALE</sequence>
<evidence type="ECO:0000313" key="8">
    <source>
        <dbReference type="Proteomes" id="UP000249417"/>
    </source>
</evidence>
<dbReference type="PANTHER" id="PTHR22911:SF6">
    <property type="entry name" value="SOLUTE CARRIER FAMILY 35 MEMBER G1"/>
    <property type="match status" value="1"/>
</dbReference>
<feature type="transmembrane region" description="Helical" evidence="5">
    <location>
        <begin position="180"/>
        <end position="201"/>
    </location>
</feature>
<keyword evidence="3 5" id="KW-1133">Transmembrane helix</keyword>
<feature type="domain" description="EamA" evidence="6">
    <location>
        <begin position="154"/>
        <end position="279"/>
    </location>
</feature>
<dbReference type="Pfam" id="PF00892">
    <property type="entry name" value="EamA"/>
    <property type="match status" value="2"/>
</dbReference>
<feature type="transmembrane region" description="Helical" evidence="5">
    <location>
        <begin position="242"/>
        <end position="261"/>
    </location>
</feature>
<dbReference type="PROSITE" id="PS51257">
    <property type="entry name" value="PROKAR_LIPOPROTEIN"/>
    <property type="match status" value="1"/>
</dbReference>
<feature type="transmembrane region" description="Helical" evidence="5">
    <location>
        <begin position="41"/>
        <end position="63"/>
    </location>
</feature>
<feature type="transmembrane region" description="Helical" evidence="5">
    <location>
        <begin position="102"/>
        <end position="121"/>
    </location>
</feature>
<dbReference type="EMBL" id="QFQB01000054">
    <property type="protein sequence ID" value="PZQ45304.1"/>
    <property type="molecule type" value="Genomic_DNA"/>
</dbReference>
<feature type="transmembrane region" description="Helical" evidence="5">
    <location>
        <begin position="128"/>
        <end position="147"/>
    </location>
</feature>
<evidence type="ECO:0000256" key="5">
    <source>
        <dbReference type="SAM" id="Phobius"/>
    </source>
</evidence>